<organism evidence="7">
    <name type="scientific">Paenibacillus ihbetae</name>
    <dbReference type="NCBI Taxonomy" id="1870820"/>
    <lineage>
        <taxon>Bacteria</taxon>
        <taxon>Bacillati</taxon>
        <taxon>Bacillota</taxon>
        <taxon>Bacilli</taxon>
        <taxon>Bacillales</taxon>
        <taxon>Paenibacillaceae</taxon>
        <taxon>Paenibacillus</taxon>
    </lineage>
</organism>
<dbReference type="GO" id="GO:0003677">
    <property type="term" value="F:DNA binding"/>
    <property type="evidence" value="ECO:0007669"/>
    <property type="project" value="InterPro"/>
</dbReference>
<dbReference type="Pfam" id="PF04542">
    <property type="entry name" value="Sigma70_r2"/>
    <property type="match status" value="1"/>
</dbReference>
<dbReference type="InterPro" id="IPR007627">
    <property type="entry name" value="RNA_pol_sigma70_r2"/>
</dbReference>
<dbReference type="Gene3D" id="1.10.10.10">
    <property type="entry name" value="Winged helix-like DNA-binding domain superfamily/Winged helix DNA-binding domain"/>
    <property type="match status" value="1"/>
</dbReference>
<evidence type="ECO:0000256" key="3">
    <source>
        <dbReference type="ARBA" id="ARBA00023082"/>
    </source>
</evidence>
<keyword evidence="3" id="KW-0731">Sigma factor</keyword>
<keyword evidence="4" id="KW-0804">Transcription</keyword>
<evidence type="ECO:0000259" key="6">
    <source>
        <dbReference type="Pfam" id="PF08281"/>
    </source>
</evidence>
<evidence type="ECO:0000256" key="4">
    <source>
        <dbReference type="ARBA" id="ARBA00023163"/>
    </source>
</evidence>
<proteinExistence type="inferred from homology"/>
<evidence type="ECO:0000256" key="2">
    <source>
        <dbReference type="ARBA" id="ARBA00023015"/>
    </source>
</evidence>
<dbReference type="PANTHER" id="PTHR43133">
    <property type="entry name" value="RNA POLYMERASE ECF-TYPE SIGMA FACTO"/>
    <property type="match status" value="1"/>
</dbReference>
<dbReference type="InterPro" id="IPR013249">
    <property type="entry name" value="RNA_pol_sigma70_r4_t2"/>
</dbReference>
<reference evidence="7" key="1">
    <citation type="submission" date="2016-08" db="EMBL/GenBank/DDBJ databases">
        <title>Complete Genome Seqeunce of Paenibacillus sp. nov. IHBB 9852 from high altitute lake of Indian trans-Himalayas.</title>
        <authorList>
            <person name="Kiran S."/>
            <person name="Swarnkar M.K."/>
            <person name="Rana A."/>
            <person name="Tewari R."/>
            <person name="Gulati A."/>
        </authorList>
    </citation>
    <scope>NUCLEOTIDE SEQUENCE [LARGE SCALE GENOMIC DNA]</scope>
    <source>
        <strain evidence="7">IHBB 9852</strain>
    </source>
</reference>
<dbReference type="SUPFAM" id="SSF88659">
    <property type="entry name" value="Sigma3 and sigma4 domains of RNA polymerase sigma factors"/>
    <property type="match status" value="1"/>
</dbReference>
<sequence>MRGGRKLEKLLIQCITENQERAYRLAYSYVRNKEDALDIVQDAIHKAFMSMENLKHTGSLKSWFFRIVVTTSLDFIRKQKKVQIMDDEKLEVVLPSSQDHYPNLDLARSLDELPDKYRIVIILRFFEDMKIEEIAEVLHENLSTVKTRLYQGLQKLRLNMSEEDQEEERR</sequence>
<keyword evidence="2" id="KW-0805">Transcription regulation</keyword>
<dbReference type="InterPro" id="IPR013325">
    <property type="entry name" value="RNA_pol_sigma_r2"/>
</dbReference>
<dbReference type="CDD" id="cd06171">
    <property type="entry name" value="Sigma70_r4"/>
    <property type="match status" value="1"/>
</dbReference>
<dbReference type="EMBL" id="CP016809">
    <property type="protein sequence ID" value="ANY73316.1"/>
    <property type="molecule type" value="Genomic_DNA"/>
</dbReference>
<evidence type="ECO:0000256" key="1">
    <source>
        <dbReference type="ARBA" id="ARBA00010641"/>
    </source>
</evidence>
<dbReference type="PANTHER" id="PTHR43133:SF60">
    <property type="entry name" value="RNA POLYMERASE SIGMA FACTOR SIGV"/>
    <property type="match status" value="1"/>
</dbReference>
<dbReference type="NCBIfam" id="TIGR02937">
    <property type="entry name" value="sigma70-ECF"/>
    <property type="match status" value="1"/>
</dbReference>
<feature type="domain" description="RNA polymerase sigma factor 70 region 4 type 2" evidence="6">
    <location>
        <begin position="105"/>
        <end position="156"/>
    </location>
</feature>
<evidence type="ECO:0000259" key="5">
    <source>
        <dbReference type="Pfam" id="PF04542"/>
    </source>
</evidence>
<dbReference type="InterPro" id="IPR039425">
    <property type="entry name" value="RNA_pol_sigma-70-like"/>
</dbReference>
<dbReference type="Pfam" id="PF08281">
    <property type="entry name" value="Sigma70_r4_2"/>
    <property type="match status" value="1"/>
</dbReference>
<comment type="similarity">
    <text evidence="1">Belongs to the sigma-70 factor family. ECF subfamily.</text>
</comment>
<name>A0A1B2DZZ8_9BACL</name>
<protein>
    <submittedName>
        <fullName evidence="7">RNA polymerase subunit sigma</fullName>
    </submittedName>
</protein>
<evidence type="ECO:0000313" key="7">
    <source>
        <dbReference type="EMBL" id="ANY73316.1"/>
    </source>
</evidence>
<feature type="domain" description="RNA polymerase sigma-70 region 2" evidence="5">
    <location>
        <begin position="15"/>
        <end position="81"/>
    </location>
</feature>
<dbReference type="KEGG" id="pib:BBD41_12400"/>
<dbReference type="InterPro" id="IPR036388">
    <property type="entry name" value="WH-like_DNA-bd_sf"/>
</dbReference>
<accession>A0A1B2DZZ8</accession>
<dbReference type="GO" id="GO:0016987">
    <property type="term" value="F:sigma factor activity"/>
    <property type="evidence" value="ECO:0007669"/>
    <property type="project" value="UniProtKB-KW"/>
</dbReference>
<dbReference type="AlphaFoldDB" id="A0A1B2DZZ8"/>
<dbReference type="GO" id="GO:0006352">
    <property type="term" value="P:DNA-templated transcription initiation"/>
    <property type="evidence" value="ECO:0007669"/>
    <property type="project" value="InterPro"/>
</dbReference>
<dbReference type="InterPro" id="IPR014284">
    <property type="entry name" value="RNA_pol_sigma-70_dom"/>
</dbReference>
<dbReference type="Gene3D" id="1.10.1740.10">
    <property type="match status" value="1"/>
</dbReference>
<gene>
    <name evidence="7" type="ORF">BBD41_12400</name>
</gene>
<dbReference type="RefSeq" id="WP_099477781.1">
    <property type="nucleotide sequence ID" value="NZ_CP016809.1"/>
</dbReference>
<dbReference type="SUPFAM" id="SSF88946">
    <property type="entry name" value="Sigma2 domain of RNA polymerase sigma factors"/>
    <property type="match status" value="1"/>
</dbReference>
<dbReference type="InterPro" id="IPR013324">
    <property type="entry name" value="RNA_pol_sigma_r3/r4-like"/>
</dbReference>